<keyword evidence="2" id="KW-0732">Signal</keyword>
<comment type="caution">
    <text evidence="3">The sequence shown here is derived from an EMBL/GenBank/DDBJ whole genome shotgun (WGS) entry which is preliminary data.</text>
</comment>
<name>A0AA40G1G1_9HYME</name>
<feature type="region of interest" description="Disordered" evidence="1">
    <location>
        <begin position="23"/>
        <end position="61"/>
    </location>
</feature>
<evidence type="ECO:0000313" key="4">
    <source>
        <dbReference type="Proteomes" id="UP001177670"/>
    </source>
</evidence>
<dbReference type="Proteomes" id="UP001177670">
    <property type="component" value="Unassembled WGS sequence"/>
</dbReference>
<accession>A0AA40G1G1</accession>
<keyword evidence="4" id="KW-1185">Reference proteome</keyword>
<evidence type="ECO:0000256" key="1">
    <source>
        <dbReference type="SAM" id="MobiDB-lite"/>
    </source>
</evidence>
<evidence type="ECO:0000256" key="2">
    <source>
        <dbReference type="SAM" id="SignalP"/>
    </source>
</evidence>
<feature type="compositionally biased region" description="Acidic residues" evidence="1">
    <location>
        <begin position="51"/>
        <end position="61"/>
    </location>
</feature>
<feature type="signal peptide" evidence="2">
    <location>
        <begin position="1"/>
        <end position="23"/>
    </location>
</feature>
<protein>
    <submittedName>
        <fullName evidence="3">Uncharacterized protein</fullName>
    </submittedName>
</protein>
<dbReference type="AlphaFoldDB" id="A0AA40G1G1"/>
<gene>
    <name evidence="3" type="ORF">K0M31_020369</name>
</gene>
<reference evidence="3" key="1">
    <citation type="submission" date="2021-10" db="EMBL/GenBank/DDBJ databases">
        <title>Melipona bicolor Genome sequencing and assembly.</title>
        <authorList>
            <person name="Araujo N.S."/>
            <person name="Arias M.C."/>
        </authorList>
    </citation>
    <scope>NUCLEOTIDE SEQUENCE</scope>
    <source>
        <strain evidence="3">USP_2M_L1-L4_2017</strain>
        <tissue evidence="3">Whole body</tissue>
    </source>
</reference>
<organism evidence="3 4">
    <name type="scientific">Melipona bicolor</name>
    <dbReference type="NCBI Taxonomy" id="60889"/>
    <lineage>
        <taxon>Eukaryota</taxon>
        <taxon>Metazoa</taxon>
        <taxon>Ecdysozoa</taxon>
        <taxon>Arthropoda</taxon>
        <taxon>Hexapoda</taxon>
        <taxon>Insecta</taxon>
        <taxon>Pterygota</taxon>
        <taxon>Neoptera</taxon>
        <taxon>Endopterygota</taxon>
        <taxon>Hymenoptera</taxon>
        <taxon>Apocrita</taxon>
        <taxon>Aculeata</taxon>
        <taxon>Apoidea</taxon>
        <taxon>Anthophila</taxon>
        <taxon>Apidae</taxon>
        <taxon>Melipona</taxon>
    </lineage>
</organism>
<feature type="chain" id="PRO_5041324844" evidence="2">
    <location>
        <begin position="24"/>
        <end position="61"/>
    </location>
</feature>
<evidence type="ECO:0000313" key="3">
    <source>
        <dbReference type="EMBL" id="KAK1129240.1"/>
    </source>
</evidence>
<sequence length="61" mass="6378">MLPSSRALLSPLLLLIIAGSAGAFSSRQGGKKTPFRRCFVPKGNNGGDGSDGVDDNEDEEQ</sequence>
<dbReference type="EMBL" id="JAHYIQ010000009">
    <property type="protein sequence ID" value="KAK1129240.1"/>
    <property type="molecule type" value="Genomic_DNA"/>
</dbReference>
<proteinExistence type="predicted"/>